<accession>A0A8H4FER3</accession>
<organism evidence="1 2">
    <name type="scientific">Colletotrichum gloeosporioides</name>
    <name type="common">Anthracnose fungus</name>
    <name type="synonym">Glomerella cingulata</name>
    <dbReference type="NCBI Taxonomy" id="474922"/>
    <lineage>
        <taxon>Eukaryota</taxon>
        <taxon>Fungi</taxon>
        <taxon>Dikarya</taxon>
        <taxon>Ascomycota</taxon>
        <taxon>Pezizomycotina</taxon>
        <taxon>Sordariomycetes</taxon>
        <taxon>Hypocreomycetidae</taxon>
        <taxon>Glomerellales</taxon>
        <taxon>Glomerellaceae</taxon>
        <taxon>Colletotrichum</taxon>
        <taxon>Colletotrichum gloeosporioides species complex</taxon>
    </lineage>
</organism>
<dbReference type="GeneID" id="69022374"/>
<dbReference type="AlphaFoldDB" id="A0A8H4FER3"/>
<proteinExistence type="predicted"/>
<evidence type="ECO:0000313" key="2">
    <source>
        <dbReference type="Proteomes" id="UP000613401"/>
    </source>
</evidence>
<gene>
    <name evidence="1" type="ORF">GCG54_00015269</name>
</gene>
<sequence>MELLRTLPLKPEGTQIAIFFRATPLLIRSTELGKLISTLEPITGHILGLYNEGGVFKCYPLDSDAQEPSPPINAHEIACAPDGRTFITVTRNRPLQVLNFDNFTLLFCLSCESPVMVITLSVDGRRIYDLTESYWNVWEPNSLIRTADADEIDSETSGTLLLGIGHGK</sequence>
<dbReference type="SUPFAM" id="SSF50969">
    <property type="entry name" value="YVTN repeat-like/Quinoprotein amine dehydrogenase"/>
    <property type="match status" value="1"/>
</dbReference>
<evidence type="ECO:0000313" key="1">
    <source>
        <dbReference type="EMBL" id="KAF3798289.1"/>
    </source>
</evidence>
<dbReference type="InterPro" id="IPR011044">
    <property type="entry name" value="Quino_amine_DH_bsu"/>
</dbReference>
<dbReference type="Proteomes" id="UP000613401">
    <property type="component" value="Unassembled WGS sequence"/>
</dbReference>
<keyword evidence="2" id="KW-1185">Reference proteome</keyword>
<name>A0A8H4FER3_COLGL</name>
<reference evidence="1" key="2">
    <citation type="submission" date="2020-03" db="EMBL/GenBank/DDBJ databases">
        <authorList>
            <person name="Fu F.-F."/>
            <person name="Chen J."/>
        </authorList>
    </citation>
    <scope>NUCLEOTIDE SEQUENCE</scope>
    <source>
        <strain evidence="1">Lc1</strain>
    </source>
</reference>
<dbReference type="RefSeq" id="XP_045257449.1">
    <property type="nucleotide sequence ID" value="XM_045415080.1"/>
</dbReference>
<protein>
    <submittedName>
        <fullName evidence="1">Uncharacterized protein</fullName>
    </submittedName>
</protein>
<dbReference type="EMBL" id="WVTB01000099">
    <property type="protein sequence ID" value="KAF3798289.1"/>
    <property type="molecule type" value="Genomic_DNA"/>
</dbReference>
<reference evidence="1" key="1">
    <citation type="journal article" date="2020" name="Phytopathology">
        <title>Genome sequence and comparative analysis of Colletotrichum gloeosporioides isolated from Liriodendron leaves.</title>
        <authorList>
            <person name="Fu F.F."/>
            <person name="Hao Z."/>
            <person name="Wang P."/>
            <person name="Lu Y."/>
            <person name="Xue L.J."/>
            <person name="Wei G."/>
            <person name="Tian Y."/>
            <person name="Baishi H."/>
            <person name="Xu H."/>
            <person name="Shi J."/>
            <person name="Cheng T."/>
            <person name="Wang G."/>
            <person name="Yi Y."/>
            <person name="Chen J."/>
        </authorList>
    </citation>
    <scope>NUCLEOTIDE SEQUENCE</scope>
    <source>
        <strain evidence="1">Lc1</strain>
    </source>
</reference>
<comment type="caution">
    <text evidence="1">The sequence shown here is derived from an EMBL/GenBank/DDBJ whole genome shotgun (WGS) entry which is preliminary data.</text>
</comment>